<reference evidence="1 2" key="1">
    <citation type="submission" date="2017-12" db="EMBL/GenBank/DDBJ databases">
        <title>Comparative genomics of Botrytis spp.</title>
        <authorList>
            <person name="Valero-Jimenez C.A."/>
            <person name="Tapia P."/>
            <person name="Veloso J."/>
            <person name="Silva-Moreno E."/>
            <person name="Staats M."/>
            <person name="Valdes J.H."/>
            <person name="Van Kan J.A.L."/>
        </authorList>
    </citation>
    <scope>NUCLEOTIDE SEQUENCE [LARGE SCALE GENOMIC DNA]</scope>
    <source>
        <strain evidence="1 2">MUCL435</strain>
    </source>
</reference>
<accession>A0A4S8QT00</accession>
<protein>
    <submittedName>
        <fullName evidence="1">Uncharacterized protein</fullName>
    </submittedName>
</protein>
<dbReference type="EMBL" id="PQXL01000253">
    <property type="protein sequence ID" value="THV48363.1"/>
    <property type="molecule type" value="Genomic_DNA"/>
</dbReference>
<evidence type="ECO:0000313" key="1">
    <source>
        <dbReference type="EMBL" id="THV48363.1"/>
    </source>
</evidence>
<gene>
    <name evidence="1" type="ORF">BGAL_0253g00120</name>
</gene>
<sequence>MAIKSKLLVERNDGADSTVRMAALFSNGMANGRSPREFVRLVYSVKMFQVLCKVLLPEEGTKTEQVQEKPTTTSVV</sequence>
<proteinExistence type="predicted"/>
<comment type="caution">
    <text evidence="1">The sequence shown here is derived from an EMBL/GenBank/DDBJ whole genome shotgun (WGS) entry which is preliminary data.</text>
</comment>
<dbReference type="Proteomes" id="UP000308671">
    <property type="component" value="Unassembled WGS sequence"/>
</dbReference>
<organism evidence="1 2">
    <name type="scientific">Botrytis galanthina</name>
    <dbReference type="NCBI Taxonomy" id="278940"/>
    <lineage>
        <taxon>Eukaryota</taxon>
        <taxon>Fungi</taxon>
        <taxon>Dikarya</taxon>
        <taxon>Ascomycota</taxon>
        <taxon>Pezizomycotina</taxon>
        <taxon>Leotiomycetes</taxon>
        <taxon>Helotiales</taxon>
        <taxon>Sclerotiniaceae</taxon>
        <taxon>Botrytis</taxon>
    </lineage>
</organism>
<name>A0A4S8QT00_9HELO</name>
<evidence type="ECO:0000313" key="2">
    <source>
        <dbReference type="Proteomes" id="UP000308671"/>
    </source>
</evidence>
<keyword evidence="2" id="KW-1185">Reference proteome</keyword>
<dbReference type="AlphaFoldDB" id="A0A4S8QT00"/>